<dbReference type="InterPro" id="IPR004843">
    <property type="entry name" value="Calcineurin-like_PHP"/>
</dbReference>
<sequence>MKRFLSLSFGSILAASGGYAYAKYVEPKRLDIVRKTISASNLPASFDGINVLQFSDTHLGLSYHLPQLQNLVEKMNALRPDIVLFTGDLIDIPNEYPYTNKVAPILKQIQAPLGKYSIYGNHDHGGYGTELYKEIMHQADFKLLTNEVHKIELVDQTFIHICGLDDVMLGKPEYSKTLNQLQHNVFSIAMVHEPDVAVKVANYEVDLQLSGHSHGGQIQIPFYGPLITPPFGTVYSEGSYEVGQSNMQLYVNRGLGTTRLPFRFLATPEVTIFTLRKA</sequence>
<name>A0ABS2R1P8_9BACI</name>
<dbReference type="Gene3D" id="3.60.21.10">
    <property type="match status" value="1"/>
</dbReference>
<evidence type="ECO:0000313" key="3">
    <source>
        <dbReference type="EMBL" id="MBM7704674.1"/>
    </source>
</evidence>
<dbReference type="CDD" id="cd07385">
    <property type="entry name" value="MPP_YkuE_C"/>
    <property type="match status" value="1"/>
</dbReference>
<reference evidence="3 4" key="1">
    <citation type="submission" date="2021-01" db="EMBL/GenBank/DDBJ databases">
        <title>Genomic Encyclopedia of Type Strains, Phase IV (KMG-IV): sequencing the most valuable type-strain genomes for metagenomic binning, comparative biology and taxonomic classification.</title>
        <authorList>
            <person name="Goeker M."/>
        </authorList>
    </citation>
    <scope>NUCLEOTIDE SEQUENCE [LARGE SCALE GENOMIC DNA]</scope>
    <source>
        <strain evidence="3 4">DSM 104297</strain>
    </source>
</reference>
<dbReference type="SUPFAM" id="SSF56300">
    <property type="entry name" value="Metallo-dependent phosphatases"/>
    <property type="match status" value="1"/>
</dbReference>
<accession>A0ABS2R1P8</accession>
<proteinExistence type="predicted"/>
<keyword evidence="4" id="KW-1185">Reference proteome</keyword>
<dbReference type="PANTHER" id="PTHR31302:SF25">
    <property type="entry name" value="PHOSPHOESTERASE"/>
    <property type="match status" value="1"/>
</dbReference>
<evidence type="ECO:0000313" key="4">
    <source>
        <dbReference type="Proteomes" id="UP000809829"/>
    </source>
</evidence>
<keyword evidence="1" id="KW-0732">Signal</keyword>
<feature type="chain" id="PRO_5045598831" evidence="1">
    <location>
        <begin position="23"/>
        <end position="278"/>
    </location>
</feature>
<protein>
    <submittedName>
        <fullName evidence="3">MPP superfamily phosphohydrolase</fullName>
    </submittedName>
</protein>
<feature type="signal peptide" evidence="1">
    <location>
        <begin position="1"/>
        <end position="22"/>
    </location>
</feature>
<dbReference type="Pfam" id="PF00149">
    <property type="entry name" value="Metallophos"/>
    <property type="match status" value="1"/>
</dbReference>
<organism evidence="3 4">
    <name type="scientific">Priestia iocasae</name>
    <dbReference type="NCBI Taxonomy" id="2291674"/>
    <lineage>
        <taxon>Bacteria</taxon>
        <taxon>Bacillati</taxon>
        <taxon>Bacillota</taxon>
        <taxon>Bacilli</taxon>
        <taxon>Bacillales</taxon>
        <taxon>Bacillaceae</taxon>
        <taxon>Priestia</taxon>
    </lineage>
</organism>
<dbReference type="Proteomes" id="UP000809829">
    <property type="component" value="Unassembled WGS sequence"/>
</dbReference>
<dbReference type="InterPro" id="IPR029052">
    <property type="entry name" value="Metallo-depent_PP-like"/>
</dbReference>
<evidence type="ECO:0000259" key="2">
    <source>
        <dbReference type="Pfam" id="PF00149"/>
    </source>
</evidence>
<dbReference type="InterPro" id="IPR051158">
    <property type="entry name" value="Metallophosphoesterase_sf"/>
</dbReference>
<feature type="domain" description="Calcineurin-like phosphoesterase" evidence="2">
    <location>
        <begin position="50"/>
        <end position="215"/>
    </location>
</feature>
<dbReference type="PANTHER" id="PTHR31302">
    <property type="entry name" value="TRANSMEMBRANE PROTEIN WITH METALLOPHOSPHOESTERASE DOMAIN-RELATED"/>
    <property type="match status" value="1"/>
</dbReference>
<dbReference type="EMBL" id="JAFBFC010000008">
    <property type="protein sequence ID" value="MBM7704674.1"/>
    <property type="molecule type" value="Genomic_DNA"/>
</dbReference>
<gene>
    <name evidence="3" type="ORF">JOC83_003533</name>
</gene>
<comment type="caution">
    <text evidence="3">The sequence shown here is derived from an EMBL/GenBank/DDBJ whole genome shotgun (WGS) entry which is preliminary data.</text>
</comment>
<evidence type="ECO:0000256" key="1">
    <source>
        <dbReference type="SAM" id="SignalP"/>
    </source>
</evidence>